<evidence type="ECO:0000256" key="5">
    <source>
        <dbReference type="ARBA" id="ARBA00022722"/>
    </source>
</evidence>
<dbReference type="PROSITE" id="PS50175">
    <property type="entry name" value="ASP_PROT_RETROV"/>
    <property type="match status" value="1"/>
</dbReference>
<dbReference type="InterPro" id="IPR043128">
    <property type="entry name" value="Rev_trsase/Diguanyl_cyclase"/>
</dbReference>
<evidence type="ECO:0000256" key="6">
    <source>
        <dbReference type="ARBA" id="ARBA00022750"/>
    </source>
</evidence>
<evidence type="ECO:0000256" key="12">
    <source>
        <dbReference type="SAM" id="MobiDB-lite"/>
    </source>
</evidence>
<dbReference type="EMBL" id="CARXXK010000002">
    <property type="protein sequence ID" value="CAI6359228.1"/>
    <property type="molecule type" value="Genomic_DNA"/>
</dbReference>
<keyword evidence="10" id="KW-0511">Multifunctional enzyme</keyword>
<dbReference type="SUPFAM" id="SSF50630">
    <property type="entry name" value="Acid proteases"/>
    <property type="match status" value="1"/>
</dbReference>
<dbReference type="GO" id="GO:0015074">
    <property type="term" value="P:DNA integration"/>
    <property type="evidence" value="ECO:0007669"/>
    <property type="project" value="InterPro"/>
</dbReference>
<dbReference type="Gene3D" id="4.10.60.10">
    <property type="entry name" value="Zinc finger, CCHC-type"/>
    <property type="match status" value="1"/>
</dbReference>
<evidence type="ECO:0000256" key="7">
    <source>
        <dbReference type="ARBA" id="ARBA00022759"/>
    </source>
</evidence>
<evidence type="ECO:0000259" key="13">
    <source>
        <dbReference type="PROSITE" id="PS50158"/>
    </source>
</evidence>
<dbReference type="PROSITE" id="PS50158">
    <property type="entry name" value="ZF_CCHC"/>
    <property type="match status" value="1"/>
</dbReference>
<evidence type="ECO:0000259" key="16">
    <source>
        <dbReference type="PROSITE" id="PS50994"/>
    </source>
</evidence>
<dbReference type="GO" id="GO:0003964">
    <property type="term" value="F:RNA-directed DNA polymerase activity"/>
    <property type="evidence" value="ECO:0007669"/>
    <property type="project" value="UniProtKB-EC"/>
</dbReference>
<dbReference type="Gene3D" id="3.30.420.10">
    <property type="entry name" value="Ribonuclease H-like superfamily/Ribonuclease H"/>
    <property type="match status" value="1"/>
</dbReference>
<dbReference type="Proteomes" id="UP001160148">
    <property type="component" value="Unassembled WGS sequence"/>
</dbReference>
<dbReference type="Pfam" id="PF17921">
    <property type="entry name" value="Integrase_H2C2"/>
    <property type="match status" value="1"/>
</dbReference>
<keyword evidence="6" id="KW-0064">Aspartyl protease</keyword>
<dbReference type="SUPFAM" id="SSF53098">
    <property type="entry name" value="Ribonuclease H-like"/>
    <property type="match status" value="1"/>
</dbReference>
<dbReference type="FunFam" id="1.10.340.70:FF:000001">
    <property type="entry name" value="Retrovirus-related Pol polyprotein from transposon gypsy-like Protein"/>
    <property type="match status" value="1"/>
</dbReference>
<dbReference type="Gene3D" id="1.10.340.70">
    <property type="match status" value="1"/>
</dbReference>
<dbReference type="InterPro" id="IPR012337">
    <property type="entry name" value="RNaseH-like_sf"/>
</dbReference>
<feature type="domain" description="Peptidase A2" evidence="14">
    <location>
        <begin position="338"/>
        <end position="414"/>
    </location>
</feature>
<dbReference type="FunFam" id="3.30.70.270:FF:000026">
    <property type="entry name" value="Transposon Ty3-G Gag-Pol polyprotein"/>
    <property type="match status" value="1"/>
</dbReference>
<dbReference type="SUPFAM" id="SSF57756">
    <property type="entry name" value="Retrovirus zinc finger-like domains"/>
    <property type="match status" value="1"/>
</dbReference>
<keyword evidence="9" id="KW-0238">DNA-binding</keyword>
<protein>
    <recommendedName>
        <fullName evidence="1">RNA-directed DNA polymerase</fullName>
        <ecNumber evidence="1">2.7.7.49</ecNumber>
    </recommendedName>
</protein>
<keyword evidence="11" id="KW-0863">Zinc-finger</keyword>
<dbReference type="EC" id="2.7.7.49" evidence="1"/>
<keyword evidence="5" id="KW-0540">Nuclease</keyword>
<dbReference type="Gene3D" id="2.40.70.10">
    <property type="entry name" value="Acid Proteases"/>
    <property type="match status" value="1"/>
</dbReference>
<evidence type="ECO:0000256" key="2">
    <source>
        <dbReference type="ARBA" id="ARBA00022670"/>
    </source>
</evidence>
<evidence type="ECO:0000256" key="9">
    <source>
        <dbReference type="ARBA" id="ARBA00023125"/>
    </source>
</evidence>
<evidence type="ECO:0000256" key="11">
    <source>
        <dbReference type="PROSITE-ProRule" id="PRU00047"/>
    </source>
</evidence>
<keyword evidence="11" id="KW-0479">Metal-binding</keyword>
<dbReference type="InterPro" id="IPR036397">
    <property type="entry name" value="RNaseH_sf"/>
</dbReference>
<feature type="region of interest" description="Disordered" evidence="12">
    <location>
        <begin position="1423"/>
        <end position="1492"/>
    </location>
</feature>
<feature type="compositionally biased region" description="Basic and acidic residues" evidence="12">
    <location>
        <begin position="207"/>
        <end position="223"/>
    </location>
</feature>
<evidence type="ECO:0000259" key="14">
    <source>
        <dbReference type="PROSITE" id="PS50175"/>
    </source>
</evidence>
<dbReference type="Gene3D" id="3.10.10.10">
    <property type="entry name" value="HIV Type 1 Reverse Transcriptase, subunit A, domain 1"/>
    <property type="match status" value="1"/>
</dbReference>
<dbReference type="GO" id="GO:0008270">
    <property type="term" value="F:zinc ion binding"/>
    <property type="evidence" value="ECO:0007669"/>
    <property type="project" value="UniProtKB-KW"/>
</dbReference>
<dbReference type="SUPFAM" id="SSF56672">
    <property type="entry name" value="DNA/RNA polymerases"/>
    <property type="match status" value="1"/>
</dbReference>
<dbReference type="GO" id="GO:0003677">
    <property type="term" value="F:DNA binding"/>
    <property type="evidence" value="ECO:0007669"/>
    <property type="project" value="UniProtKB-KW"/>
</dbReference>
<dbReference type="GO" id="GO:0004190">
    <property type="term" value="F:aspartic-type endopeptidase activity"/>
    <property type="evidence" value="ECO:0007669"/>
    <property type="project" value="UniProtKB-KW"/>
</dbReference>
<dbReference type="InterPro" id="IPR001584">
    <property type="entry name" value="Integrase_cat-core"/>
</dbReference>
<reference evidence="17 18" key="1">
    <citation type="submission" date="2023-01" db="EMBL/GenBank/DDBJ databases">
        <authorList>
            <person name="Whitehead M."/>
        </authorList>
    </citation>
    <scope>NUCLEOTIDE SEQUENCE [LARGE SCALE GENOMIC DNA]</scope>
</reference>
<keyword evidence="2" id="KW-0645">Protease</keyword>
<dbReference type="PANTHER" id="PTHR37984:SF5">
    <property type="entry name" value="PROTEIN NYNRIN-LIKE"/>
    <property type="match status" value="1"/>
</dbReference>
<evidence type="ECO:0000256" key="1">
    <source>
        <dbReference type="ARBA" id="ARBA00012493"/>
    </source>
</evidence>
<dbReference type="Pfam" id="PF00098">
    <property type="entry name" value="zf-CCHC"/>
    <property type="match status" value="1"/>
</dbReference>
<evidence type="ECO:0000259" key="15">
    <source>
        <dbReference type="PROSITE" id="PS50878"/>
    </source>
</evidence>
<dbReference type="Pfam" id="PF17919">
    <property type="entry name" value="RT_RNaseH_2"/>
    <property type="match status" value="1"/>
</dbReference>
<evidence type="ECO:0000256" key="3">
    <source>
        <dbReference type="ARBA" id="ARBA00022679"/>
    </source>
</evidence>
<dbReference type="PROSITE" id="PS50878">
    <property type="entry name" value="RT_POL"/>
    <property type="match status" value="1"/>
</dbReference>
<dbReference type="PROSITE" id="PS50994">
    <property type="entry name" value="INTEGRASE"/>
    <property type="match status" value="1"/>
</dbReference>
<organism evidence="17 18">
    <name type="scientific">Macrosiphum euphorbiae</name>
    <name type="common">potato aphid</name>
    <dbReference type="NCBI Taxonomy" id="13131"/>
    <lineage>
        <taxon>Eukaryota</taxon>
        <taxon>Metazoa</taxon>
        <taxon>Ecdysozoa</taxon>
        <taxon>Arthropoda</taxon>
        <taxon>Hexapoda</taxon>
        <taxon>Insecta</taxon>
        <taxon>Pterygota</taxon>
        <taxon>Neoptera</taxon>
        <taxon>Paraneoptera</taxon>
        <taxon>Hemiptera</taxon>
        <taxon>Sternorrhyncha</taxon>
        <taxon>Aphidomorpha</taxon>
        <taxon>Aphidoidea</taxon>
        <taxon>Aphididae</taxon>
        <taxon>Macrosiphini</taxon>
        <taxon>Macrosiphum</taxon>
    </lineage>
</organism>
<keyword evidence="18" id="KW-1185">Reference proteome</keyword>
<dbReference type="InterPro" id="IPR001878">
    <property type="entry name" value="Znf_CCHC"/>
</dbReference>
<dbReference type="Pfam" id="PF00078">
    <property type="entry name" value="RVT_1"/>
    <property type="match status" value="1"/>
</dbReference>
<dbReference type="GO" id="GO:0006508">
    <property type="term" value="P:proteolysis"/>
    <property type="evidence" value="ECO:0007669"/>
    <property type="project" value="UniProtKB-KW"/>
</dbReference>
<keyword evidence="7" id="KW-0255">Endonuclease</keyword>
<dbReference type="InterPro" id="IPR000477">
    <property type="entry name" value="RT_dom"/>
</dbReference>
<name>A0AAV0WTT0_9HEMI</name>
<feature type="compositionally biased region" description="Polar residues" evidence="12">
    <location>
        <begin position="229"/>
        <end position="248"/>
    </location>
</feature>
<dbReference type="Pfam" id="PF00665">
    <property type="entry name" value="rve"/>
    <property type="match status" value="1"/>
</dbReference>
<dbReference type="CDD" id="cd00303">
    <property type="entry name" value="retropepsin_like"/>
    <property type="match status" value="1"/>
</dbReference>
<dbReference type="InterPro" id="IPR043502">
    <property type="entry name" value="DNA/RNA_pol_sf"/>
</dbReference>
<dbReference type="GO" id="GO:0042575">
    <property type="term" value="C:DNA polymerase complex"/>
    <property type="evidence" value="ECO:0007669"/>
    <property type="project" value="UniProtKB-ARBA"/>
</dbReference>
<dbReference type="InterPro" id="IPR001995">
    <property type="entry name" value="Peptidase_A2_cat"/>
</dbReference>
<evidence type="ECO:0000313" key="17">
    <source>
        <dbReference type="EMBL" id="CAI6359228.1"/>
    </source>
</evidence>
<accession>A0AAV0WTT0</accession>
<dbReference type="InterPro" id="IPR050951">
    <property type="entry name" value="Retrovirus_Pol_polyprotein"/>
</dbReference>
<feature type="compositionally biased region" description="Acidic residues" evidence="12">
    <location>
        <begin position="1428"/>
        <end position="1443"/>
    </location>
</feature>
<evidence type="ECO:0000256" key="10">
    <source>
        <dbReference type="ARBA" id="ARBA00023268"/>
    </source>
</evidence>
<keyword evidence="8" id="KW-0378">Hydrolase</keyword>
<dbReference type="CDD" id="cd01647">
    <property type="entry name" value="RT_LTR"/>
    <property type="match status" value="1"/>
</dbReference>
<dbReference type="InterPro" id="IPR021109">
    <property type="entry name" value="Peptidase_aspartic_dom_sf"/>
</dbReference>
<proteinExistence type="predicted"/>
<keyword evidence="4" id="KW-0548">Nucleotidyltransferase</keyword>
<dbReference type="Pfam" id="PF13650">
    <property type="entry name" value="Asp_protease_2"/>
    <property type="match status" value="1"/>
</dbReference>
<keyword evidence="11" id="KW-0862">Zinc</keyword>
<dbReference type="PANTHER" id="PTHR37984">
    <property type="entry name" value="PROTEIN CBG26694"/>
    <property type="match status" value="1"/>
</dbReference>
<dbReference type="InterPro" id="IPR036875">
    <property type="entry name" value="Znf_CCHC_sf"/>
</dbReference>
<gene>
    <name evidence="17" type="ORF">MEUPH1_LOCUS14658</name>
</gene>
<dbReference type="CDD" id="cd09274">
    <property type="entry name" value="RNase_HI_RT_Ty3"/>
    <property type="match status" value="1"/>
</dbReference>
<feature type="domain" description="Integrase catalytic" evidence="16">
    <location>
        <begin position="1148"/>
        <end position="1305"/>
    </location>
</feature>
<dbReference type="InterPro" id="IPR041588">
    <property type="entry name" value="Integrase_H2C2"/>
</dbReference>
<comment type="caution">
    <text evidence="17">The sequence shown here is derived from an EMBL/GenBank/DDBJ whole genome shotgun (WGS) entry which is preliminary data.</text>
</comment>
<evidence type="ECO:0000313" key="18">
    <source>
        <dbReference type="Proteomes" id="UP001160148"/>
    </source>
</evidence>
<sequence>MSTDGNVSNNETLQSLLEILENNAIQGSTINNAYQIMPDLSQAIGDFNGECEIGGEAMAWLDNLNATATLHKWPKELILQMARRHMVGPAHDWLLSHEITTWRDFELLFKKTFRTETSFSQRFAQMQSRIQNKGEATTAYFHNKVRRCKAVNLNFEDIKEQVLIGLSSHDLARSLLVAKHADVDELLADIMVFERIQKGRADVHVVDKPGWRPKPTKEFDKGGPKTVVNPVNDNTTSNQGSKSTPVTKNIRTSSTFKCWNCQKNGHSQRDCPEPRQVKPKCESCHWSGGKHHRACTVATTSTSESTYCTYPKPQHNLVTDSDKILHEKRVIINGINELTGLIDSGSSVCIMKESVGRRLGISWTNNDSTIMGFGANAETMAIGKAVLNLQVDEATLDNVDVYIVPDVSHPVDLLIGRPWCEAPEISYVKYENTLTYYNTIAFPFITTSATINDSTTDRLLSRETKRLEAQKITLVTAMVSGREIQVPVRNQTEQEIEIRANEVIARRVSIVQAPQVEPEQRNQPLTYSDIEKPESLNPEQQVELLNILNKYRTCFATSMDELGCTNMGMMDITLKPSSVPYAAKPYRVSRDEREEIQRHIQTWREHGIVEDTTSPHAAPVLLVRKKNGESRLVVDYRKLNDQTVKQVYPLPNIDDLLEVVSGSQMFTVLDLAHGYLQIPLAESARPLTGFITPDGTGQFTRMVFGLKNAPFEFAKVMDRTIGSLKNKVVLNYFDDYFIPAKDWPEMKERLHHVLKAFTDAKLTLRPSKCKFAAKSIEFLGYVLSADGLRPGPTKLRAIREFPTPQNEHDVRRFMGLANFFRRFVPKFAEKARAITDLTRKGVAFQWSKAEQQAFEQVKSSLLNEPVLALFDATRPTELHTDASSLGLAGMLLQEDDSGKLRLVHCFSKKTNEAESKYHSSKLELMTIVWSLDRLRSWLIGIHVTVVTDCQALVYMNGLKTSNSQITRWFDLMQEFDVEVRHRAGTAMAHVDALSRAPTENSTDTLDEIIANRLEVFTTLTEEQYVKSMQYSDSEIMGIIKSLEGATPSKLLLNNYDVINGVLYRRVQTAAGPRQLWMVPKCMRKSLAIKFHDLSGHFAVDRTYAKITERYYFPRMRRYLRVHIGMCPECALYKKSRGRQAGMLHPINPGERPFETINIDHLGPFPKSTKGNAYILVLVDNLTKFVKLYASKTVQSTVVVKQLKDFALNYGLPKRIITDRGTSFQSEHFWQYCKANGIQHHPVAVRHPRANGQVERANSTVLSAISTSMMTEATWDKHLAELELMLNTAINQTIGVSPFYALYGFDAVIRDGLLDTLTTLTPAYQKPAEVQQQIRKDIAEKQAQWKERHDKHRKNQTLCVGEIVYLRRPPVSTGTSTKLQPKYRGPMIVTAVCAGDTYKIADLHHEGKQLYATTAHISALKRFATDQGEGSESEQSDQEGQDSDGSEKQAVTTTMAEPVRSDSLVPSAADTNSSQRTSSRKIKRPIYLKDYTN</sequence>
<evidence type="ECO:0000256" key="4">
    <source>
        <dbReference type="ARBA" id="ARBA00022695"/>
    </source>
</evidence>
<dbReference type="Gene3D" id="3.30.70.270">
    <property type="match status" value="2"/>
</dbReference>
<dbReference type="GO" id="GO:0004519">
    <property type="term" value="F:endonuclease activity"/>
    <property type="evidence" value="ECO:0007669"/>
    <property type="project" value="UniProtKB-KW"/>
</dbReference>
<dbReference type="SMART" id="SM00343">
    <property type="entry name" value="ZnF_C2HC"/>
    <property type="match status" value="1"/>
</dbReference>
<evidence type="ECO:0000256" key="8">
    <source>
        <dbReference type="ARBA" id="ARBA00022801"/>
    </source>
</evidence>
<feature type="domain" description="Reverse transcriptase" evidence="15">
    <location>
        <begin position="604"/>
        <end position="783"/>
    </location>
</feature>
<dbReference type="InterPro" id="IPR041577">
    <property type="entry name" value="RT_RNaseH_2"/>
</dbReference>
<keyword evidence="3" id="KW-0808">Transferase</keyword>
<feature type="domain" description="CCHC-type" evidence="13">
    <location>
        <begin position="257"/>
        <end position="273"/>
    </location>
</feature>
<feature type="region of interest" description="Disordered" evidence="12">
    <location>
        <begin position="207"/>
        <end position="248"/>
    </location>
</feature>